<dbReference type="Proteomes" id="UP000254293">
    <property type="component" value="Unassembled WGS sequence"/>
</dbReference>
<dbReference type="AlphaFoldDB" id="A0A377R3J4"/>
<reference evidence="1 2" key="1">
    <citation type="submission" date="2018-06" db="EMBL/GenBank/DDBJ databases">
        <authorList>
            <consortium name="Pathogen Informatics"/>
            <person name="Doyle S."/>
        </authorList>
    </citation>
    <scope>NUCLEOTIDE SEQUENCE [LARGE SCALE GENOMIC DNA]</scope>
    <source>
        <strain evidence="1 2">NCTC13336</strain>
    </source>
</reference>
<sequence>MPSANGNRPSEKPPAGRILVSGIFPQGENARAAGLYNCRTCPPPEKYRITPQPVSLRQPLKTECILFFLFISPLN</sequence>
<gene>
    <name evidence="1" type="ORF">NCTC13336_01710</name>
</gene>
<name>A0A377R3J4_9NEIS</name>
<proteinExistence type="predicted"/>
<accession>A0A377R3J4</accession>
<evidence type="ECO:0000313" key="1">
    <source>
        <dbReference type="EMBL" id="STR02829.1"/>
    </source>
</evidence>
<keyword evidence="2" id="KW-1185">Reference proteome</keyword>
<dbReference type="EMBL" id="UGJJ01000002">
    <property type="protein sequence ID" value="STR02829.1"/>
    <property type="molecule type" value="Genomic_DNA"/>
</dbReference>
<protein>
    <submittedName>
        <fullName evidence="1">Uncharacterized protein</fullName>
    </submittedName>
</protein>
<evidence type="ECO:0000313" key="2">
    <source>
        <dbReference type="Proteomes" id="UP000254293"/>
    </source>
</evidence>
<organism evidence="1 2">
    <name type="scientific">Kingella potus</name>
    <dbReference type="NCBI Taxonomy" id="265175"/>
    <lineage>
        <taxon>Bacteria</taxon>
        <taxon>Pseudomonadati</taxon>
        <taxon>Pseudomonadota</taxon>
        <taxon>Betaproteobacteria</taxon>
        <taxon>Neisseriales</taxon>
        <taxon>Neisseriaceae</taxon>
        <taxon>Kingella</taxon>
    </lineage>
</organism>